<name>A0A2K1P7W8_9BACT</name>
<sequence>MKGSDDLKEKDIESLNEIVLSGVNNVYTGASILIGKNEKILYKNTFGRKNENEKLTEEDIFDLASVTKVVGTATAVMRLIDEKQIKLEDKIGKFIEVSRPKSEVTIFELLTHTSGMRAYSNLWQKYRGEELLKHIINIQPQENVHKCYEYSCLNFITLMKIVEEVTQKHFKEYVEDIFNEIGMGNTCFNPKNKDKVVSTSIREGKRLKGVVEDELAYYLGGVSGNAGLFSNASDLRIFIISLLSGEIVSKDTLDLFTTTLVKRGENTTHIAWMAPPIAGCQYSLDSTGFGHNGFTGTSIWIGKDGLFSIFLTNSVYYDRFLKKPELNVIRNKINNIIFRKDH</sequence>
<gene>
    <name evidence="3" type="ORF">X927_06965</name>
</gene>
<dbReference type="Proteomes" id="UP000236604">
    <property type="component" value="Unassembled WGS sequence"/>
</dbReference>
<dbReference type="Gene3D" id="3.40.710.10">
    <property type="entry name" value="DD-peptidase/beta-lactamase superfamily"/>
    <property type="match status" value="1"/>
</dbReference>
<proteinExistence type="predicted"/>
<dbReference type="PANTHER" id="PTHR43283:SF11">
    <property type="entry name" value="BETA-LACTAMASE-RELATED DOMAIN-CONTAINING PROTEIN"/>
    <property type="match status" value="1"/>
</dbReference>
<protein>
    <submittedName>
        <fullName evidence="3">Beta-lactamase</fullName>
    </submittedName>
</protein>
<dbReference type="PANTHER" id="PTHR43283">
    <property type="entry name" value="BETA-LACTAMASE-RELATED"/>
    <property type="match status" value="1"/>
</dbReference>
<dbReference type="InterPro" id="IPR001466">
    <property type="entry name" value="Beta-lactam-related"/>
</dbReference>
<reference evidence="3 4" key="1">
    <citation type="submission" date="2013-12" db="EMBL/GenBank/DDBJ databases">
        <title>Comparative genomics of Petrotoga isolates.</title>
        <authorList>
            <person name="Nesbo C.L."/>
            <person name="Charchuk R."/>
            <person name="Chow K."/>
        </authorList>
    </citation>
    <scope>NUCLEOTIDE SEQUENCE [LARGE SCALE GENOMIC DNA]</scope>
    <source>
        <strain evidence="3 4">DSM 14811</strain>
    </source>
</reference>
<evidence type="ECO:0000259" key="2">
    <source>
        <dbReference type="Pfam" id="PF00144"/>
    </source>
</evidence>
<accession>A0A2K1P7W8</accession>
<dbReference type="SUPFAM" id="SSF56601">
    <property type="entry name" value="beta-lactamase/transpeptidase-like"/>
    <property type="match status" value="1"/>
</dbReference>
<dbReference type="GO" id="GO:0016787">
    <property type="term" value="F:hydrolase activity"/>
    <property type="evidence" value="ECO:0007669"/>
    <property type="project" value="UniProtKB-KW"/>
</dbReference>
<dbReference type="EMBL" id="AZRN01000031">
    <property type="protein sequence ID" value="PNR98884.1"/>
    <property type="molecule type" value="Genomic_DNA"/>
</dbReference>
<feature type="domain" description="Beta-lactamase-related" evidence="2">
    <location>
        <begin position="28"/>
        <end position="317"/>
    </location>
</feature>
<evidence type="ECO:0000256" key="1">
    <source>
        <dbReference type="ARBA" id="ARBA00022801"/>
    </source>
</evidence>
<evidence type="ECO:0000313" key="3">
    <source>
        <dbReference type="EMBL" id="PNR98884.1"/>
    </source>
</evidence>
<keyword evidence="4" id="KW-1185">Reference proteome</keyword>
<dbReference type="InterPro" id="IPR050789">
    <property type="entry name" value="Diverse_Enzym_Activities"/>
</dbReference>
<organism evidence="3 4">
    <name type="scientific">Petrotoga mexicana DSM 14811</name>
    <dbReference type="NCBI Taxonomy" id="1122954"/>
    <lineage>
        <taxon>Bacteria</taxon>
        <taxon>Thermotogati</taxon>
        <taxon>Thermotogota</taxon>
        <taxon>Thermotogae</taxon>
        <taxon>Petrotogales</taxon>
        <taxon>Petrotogaceae</taxon>
        <taxon>Petrotoga</taxon>
    </lineage>
</organism>
<keyword evidence="1" id="KW-0378">Hydrolase</keyword>
<comment type="caution">
    <text evidence="3">The sequence shown here is derived from an EMBL/GenBank/DDBJ whole genome shotgun (WGS) entry which is preliminary data.</text>
</comment>
<dbReference type="InterPro" id="IPR012338">
    <property type="entry name" value="Beta-lactam/transpept-like"/>
</dbReference>
<dbReference type="Pfam" id="PF00144">
    <property type="entry name" value="Beta-lactamase"/>
    <property type="match status" value="1"/>
</dbReference>
<dbReference type="AlphaFoldDB" id="A0A2K1P7W8"/>
<evidence type="ECO:0000313" key="4">
    <source>
        <dbReference type="Proteomes" id="UP000236604"/>
    </source>
</evidence>